<dbReference type="STRING" id="441103.TRN7648_02602"/>
<dbReference type="Proteomes" id="UP000054935">
    <property type="component" value="Unassembled WGS sequence"/>
</dbReference>
<name>A0A0P1GED3_9RHOB</name>
<protein>
    <submittedName>
        <fullName evidence="3">Uncharacterized protein</fullName>
    </submittedName>
</protein>
<dbReference type="RefSeq" id="WP_058248087.1">
    <property type="nucleotide sequence ID" value="NZ_CYSE01000004.1"/>
</dbReference>
<dbReference type="OrthoDB" id="7847197at2"/>
<keyword evidence="4" id="KW-1185">Reference proteome</keyword>
<evidence type="ECO:0000256" key="2">
    <source>
        <dbReference type="SAM" id="SignalP"/>
    </source>
</evidence>
<organism evidence="3 4">
    <name type="scientific">Tropicibacter naphthalenivorans</name>
    <dbReference type="NCBI Taxonomy" id="441103"/>
    <lineage>
        <taxon>Bacteria</taxon>
        <taxon>Pseudomonadati</taxon>
        <taxon>Pseudomonadota</taxon>
        <taxon>Alphaproteobacteria</taxon>
        <taxon>Rhodobacterales</taxon>
        <taxon>Roseobacteraceae</taxon>
        <taxon>Tropicibacter</taxon>
    </lineage>
</organism>
<evidence type="ECO:0000313" key="3">
    <source>
        <dbReference type="EMBL" id="CUH79696.1"/>
    </source>
</evidence>
<gene>
    <name evidence="3" type="ORF">TRN7648_02602</name>
</gene>
<accession>A0A0P1GED3</accession>
<feature type="chain" id="PRO_5006063335" evidence="2">
    <location>
        <begin position="20"/>
        <end position="795"/>
    </location>
</feature>
<reference evidence="3 4" key="1">
    <citation type="submission" date="2015-09" db="EMBL/GenBank/DDBJ databases">
        <authorList>
            <consortium name="Swine Surveillance"/>
        </authorList>
    </citation>
    <scope>NUCLEOTIDE SEQUENCE [LARGE SCALE GENOMIC DNA]</scope>
    <source>
        <strain evidence="3 4">CECT 7648</strain>
    </source>
</reference>
<dbReference type="AlphaFoldDB" id="A0A0P1GED3"/>
<sequence length="795" mass="85686">MKRLFVALFVLVWPSSLVAQSIAVRSGDHADFTRLVVDLPDGSDWSISDADAGRTKVLRLSRPGLSFDIGDVFSRISRDRIVDLDSPPQRSELRIELGCACEINAYSFKDKMLVLDVQNGPALSPAPEVVAVDTSAPEEISPVEVAELPEPETEHLADADHVAPEPIQEPRPQDAATHAPAGLAEVRLGEKPGIGPERQQSPLMPGVTMARPQERSVAPHDAEPVKEPDLAQHARGPLSIGDQIIADLAAAATQGLLDPAISPDGGLKIDHVAVREAEQNQLNAPDLTAALSAGLAGVEYSASGSQRIAIGGDSCVPESSLNFARWAPSESEPSKALSSARSAVFGEFDRVDESALTKYMRLLNFYTFGVEARAMTQLSEEAPDPTILALSYLVDLEDDPTDHFANQSGCEGSAALWSVMDMETLPMGGKIDPSAVMRAFDALPRHVREHIGPTLADKLGQFGQTDTAKDVLRRLERAQGTETDQIALGRARLDAKTGDPHDAAKTLQKLAMSGGPDTPTAILAAVDAADETKEPVPAAFVELSAAFATEMRNSEQGPEMWDAYVRLLLINGEFDQAYEAIADAPDIPESDLSEMRDKMLKALLTSDNEVAFLKYTFKFEGQGHEVSSPDLTLSIAKRMLASGLPDAALDQLDHLPETPPLLEARLLHAEALLDLSRPEEAELLLSGRQGPEVDRLRAEARRLMGDHEFAKTVYNDLGAEQDALNAAWLSGDWADVAEARDSALAPAAELTQQEQTVVNPQDLSLQDAERLSSESADARETLRALLEATRIEARD</sequence>
<evidence type="ECO:0000256" key="1">
    <source>
        <dbReference type="SAM" id="MobiDB-lite"/>
    </source>
</evidence>
<feature type="compositionally biased region" description="Basic and acidic residues" evidence="1">
    <location>
        <begin position="212"/>
        <end position="221"/>
    </location>
</feature>
<feature type="signal peptide" evidence="2">
    <location>
        <begin position="1"/>
        <end position="19"/>
    </location>
</feature>
<dbReference type="EMBL" id="CYSE01000004">
    <property type="protein sequence ID" value="CUH79696.1"/>
    <property type="molecule type" value="Genomic_DNA"/>
</dbReference>
<proteinExistence type="predicted"/>
<evidence type="ECO:0000313" key="4">
    <source>
        <dbReference type="Proteomes" id="UP000054935"/>
    </source>
</evidence>
<keyword evidence="2" id="KW-0732">Signal</keyword>
<feature type="region of interest" description="Disordered" evidence="1">
    <location>
        <begin position="192"/>
        <end position="221"/>
    </location>
</feature>